<accession>W2S606</accession>
<proteinExistence type="inferred from homology"/>
<sequence>MAHPTPNIDPAIFTTLQTKIDEESSIRDSLRTFTDSLGRQSRLVTSHLSRIHNVPSAALRTQILDPVTPLLQQQAQTVQELARTASQYPFYKYNGLWAREVQTVVQSLQLHEWLLSNTLMSLEDVGKFLGVAVNVKDEDVFHVTIEDYLLALTGTVEELSRLAPNSVTLGDLGRPLQVGRFVKEVHAGFQLLNLKNDNLRRRADGVKYSVKRCEDVVYDLSLRGLVPKDDEGGEDVQSGGAMKL</sequence>
<dbReference type="CDD" id="cd14819">
    <property type="entry name" value="Translin"/>
    <property type="match status" value="1"/>
</dbReference>
<dbReference type="InterPro" id="IPR016068">
    <property type="entry name" value="Translin_N"/>
</dbReference>
<evidence type="ECO:0000256" key="5">
    <source>
        <dbReference type="ARBA" id="ARBA00022884"/>
    </source>
</evidence>
<name>W2S606_CYPE1</name>
<dbReference type="AlphaFoldDB" id="W2S606"/>
<dbReference type="GO" id="GO:1990605">
    <property type="term" value="F:GU repeat RNA binding"/>
    <property type="evidence" value="ECO:0007669"/>
    <property type="project" value="EnsemblFungi"/>
</dbReference>
<dbReference type="SUPFAM" id="SSF74784">
    <property type="entry name" value="Translin"/>
    <property type="match status" value="1"/>
</dbReference>
<protein>
    <recommendedName>
        <fullName evidence="10">Translin</fullName>
    </recommendedName>
</protein>
<dbReference type="HOGENOM" id="CLU_079179_0_0_1"/>
<dbReference type="InParanoid" id="W2S606"/>
<dbReference type="GeneID" id="19969956"/>
<dbReference type="GO" id="GO:0043047">
    <property type="term" value="F:single-stranded telomeric DNA binding"/>
    <property type="evidence" value="ECO:0007669"/>
    <property type="project" value="EnsemblFungi"/>
</dbReference>
<evidence type="ECO:0000313" key="8">
    <source>
        <dbReference type="EMBL" id="ETN43458.1"/>
    </source>
</evidence>
<organism evidence="8 9">
    <name type="scientific">Cyphellophora europaea (strain CBS 101466)</name>
    <name type="common">Phialophora europaea</name>
    <dbReference type="NCBI Taxonomy" id="1220924"/>
    <lineage>
        <taxon>Eukaryota</taxon>
        <taxon>Fungi</taxon>
        <taxon>Dikarya</taxon>
        <taxon>Ascomycota</taxon>
        <taxon>Pezizomycotina</taxon>
        <taxon>Eurotiomycetes</taxon>
        <taxon>Chaetothyriomycetidae</taxon>
        <taxon>Chaetothyriales</taxon>
        <taxon>Cyphellophoraceae</taxon>
        <taxon>Cyphellophora</taxon>
    </lineage>
</organism>
<dbReference type="GO" id="GO:0016070">
    <property type="term" value="P:RNA metabolic process"/>
    <property type="evidence" value="ECO:0007669"/>
    <property type="project" value="InterPro"/>
</dbReference>
<dbReference type="EMBL" id="KB822718">
    <property type="protein sequence ID" value="ETN43458.1"/>
    <property type="molecule type" value="Genomic_DNA"/>
</dbReference>
<keyword evidence="5" id="KW-0694">RNA-binding</keyword>
<dbReference type="GO" id="GO:0005737">
    <property type="term" value="C:cytoplasm"/>
    <property type="evidence" value="ECO:0007669"/>
    <property type="project" value="UniProtKB-SubCell"/>
</dbReference>
<evidence type="ECO:0000256" key="1">
    <source>
        <dbReference type="ARBA" id="ARBA00004123"/>
    </source>
</evidence>
<dbReference type="STRING" id="1220924.W2S606"/>
<evidence type="ECO:0000313" key="9">
    <source>
        <dbReference type="Proteomes" id="UP000030752"/>
    </source>
</evidence>
<comment type="similarity">
    <text evidence="3">Belongs to the translin family.</text>
</comment>
<dbReference type="FunFam" id="1.20.58.200:FF:000002">
    <property type="entry name" value="Putative translin"/>
    <property type="match status" value="1"/>
</dbReference>
<dbReference type="RefSeq" id="XP_008715194.1">
    <property type="nucleotide sequence ID" value="XM_008716972.1"/>
</dbReference>
<dbReference type="OrthoDB" id="829at2759"/>
<dbReference type="GO" id="GO:0035939">
    <property type="term" value="F:microsatellite binding"/>
    <property type="evidence" value="ECO:0007669"/>
    <property type="project" value="EnsemblFungi"/>
</dbReference>
<dbReference type="Pfam" id="PF01997">
    <property type="entry name" value="Translin"/>
    <property type="match status" value="1"/>
</dbReference>
<dbReference type="eggNOG" id="KOG3067">
    <property type="taxonomic scope" value="Eukaryota"/>
</dbReference>
<evidence type="ECO:0000256" key="3">
    <source>
        <dbReference type="ARBA" id="ARBA00005902"/>
    </source>
</evidence>
<evidence type="ECO:0000256" key="6">
    <source>
        <dbReference type="ARBA" id="ARBA00023125"/>
    </source>
</evidence>
<dbReference type="VEuPathDB" id="FungiDB:HMPREF1541_02617"/>
<dbReference type="Gene3D" id="1.20.58.200">
    <property type="entry name" value="Translin, domain 2"/>
    <property type="match status" value="1"/>
</dbReference>
<comment type="subcellular location">
    <subcellularLocation>
        <location evidence="2">Cytoplasm</location>
    </subcellularLocation>
    <subcellularLocation>
        <location evidence="1">Nucleus</location>
    </subcellularLocation>
</comment>
<keyword evidence="4" id="KW-0963">Cytoplasm</keyword>
<reference evidence="8 9" key="1">
    <citation type="submission" date="2013-03" db="EMBL/GenBank/DDBJ databases">
        <title>The Genome Sequence of Phialophora europaea CBS 101466.</title>
        <authorList>
            <consortium name="The Broad Institute Genomics Platform"/>
            <person name="Cuomo C."/>
            <person name="de Hoog S."/>
            <person name="Gorbushina A."/>
            <person name="Walker B."/>
            <person name="Young S.K."/>
            <person name="Zeng Q."/>
            <person name="Gargeya S."/>
            <person name="Fitzgerald M."/>
            <person name="Haas B."/>
            <person name="Abouelleil A."/>
            <person name="Allen A.W."/>
            <person name="Alvarado L."/>
            <person name="Arachchi H.M."/>
            <person name="Berlin A.M."/>
            <person name="Chapman S.B."/>
            <person name="Gainer-Dewar J."/>
            <person name="Goldberg J."/>
            <person name="Griggs A."/>
            <person name="Gujja S."/>
            <person name="Hansen M."/>
            <person name="Howarth C."/>
            <person name="Imamovic A."/>
            <person name="Ireland A."/>
            <person name="Larimer J."/>
            <person name="McCowan C."/>
            <person name="Murphy C."/>
            <person name="Pearson M."/>
            <person name="Poon T.W."/>
            <person name="Priest M."/>
            <person name="Roberts A."/>
            <person name="Saif S."/>
            <person name="Shea T."/>
            <person name="Sisk P."/>
            <person name="Sykes S."/>
            <person name="Wortman J."/>
            <person name="Nusbaum C."/>
            <person name="Birren B."/>
        </authorList>
    </citation>
    <scope>NUCLEOTIDE SEQUENCE [LARGE SCALE GENOMIC DNA]</scope>
    <source>
        <strain evidence="8 9">CBS 101466</strain>
    </source>
</reference>
<keyword evidence="7" id="KW-0539">Nucleus</keyword>
<dbReference type="InterPro" id="IPR002848">
    <property type="entry name" value="Translin_fam"/>
</dbReference>
<keyword evidence="6" id="KW-0238">DNA-binding</keyword>
<evidence type="ECO:0000256" key="4">
    <source>
        <dbReference type="ARBA" id="ARBA00022490"/>
    </source>
</evidence>
<evidence type="ECO:0000256" key="2">
    <source>
        <dbReference type="ARBA" id="ARBA00004496"/>
    </source>
</evidence>
<dbReference type="PANTHER" id="PTHR10741">
    <property type="entry name" value="TRANSLIN AND TRANSLIN ASSOCIATED PROTEIN X"/>
    <property type="match status" value="1"/>
</dbReference>
<gene>
    <name evidence="8" type="ORF">HMPREF1541_02617</name>
</gene>
<dbReference type="InterPro" id="IPR016069">
    <property type="entry name" value="Translin_C"/>
</dbReference>
<dbReference type="InterPro" id="IPR036081">
    <property type="entry name" value="Translin_sf"/>
</dbReference>
<dbReference type="Gene3D" id="1.20.58.190">
    <property type="entry name" value="Translin, domain 1"/>
    <property type="match status" value="1"/>
</dbReference>
<dbReference type="InterPro" id="IPR033956">
    <property type="entry name" value="Translin"/>
</dbReference>
<evidence type="ECO:0000256" key="7">
    <source>
        <dbReference type="ARBA" id="ARBA00023242"/>
    </source>
</evidence>
<dbReference type="GO" id="GO:0005634">
    <property type="term" value="C:nucleus"/>
    <property type="evidence" value="ECO:0007669"/>
    <property type="project" value="UniProtKB-SubCell"/>
</dbReference>
<keyword evidence="9" id="KW-1185">Reference proteome</keyword>
<evidence type="ECO:0008006" key="10">
    <source>
        <dbReference type="Google" id="ProtNLM"/>
    </source>
</evidence>
<dbReference type="Proteomes" id="UP000030752">
    <property type="component" value="Unassembled WGS sequence"/>
</dbReference>